<evidence type="ECO:0000256" key="1">
    <source>
        <dbReference type="ARBA" id="ARBA00004370"/>
    </source>
</evidence>
<comment type="caution">
    <text evidence="5">The sequence shown here is derived from an EMBL/GenBank/DDBJ whole genome shotgun (WGS) entry which is preliminary data.</text>
</comment>
<dbReference type="GO" id="GO:0006508">
    <property type="term" value="P:proteolysis"/>
    <property type="evidence" value="ECO:0007669"/>
    <property type="project" value="InterPro"/>
</dbReference>
<dbReference type="GO" id="GO:0008235">
    <property type="term" value="F:metalloexopeptidase activity"/>
    <property type="evidence" value="ECO:0007669"/>
    <property type="project" value="InterPro"/>
</dbReference>
<proteinExistence type="predicted"/>
<dbReference type="GO" id="GO:0016020">
    <property type="term" value="C:membrane"/>
    <property type="evidence" value="ECO:0007669"/>
    <property type="project" value="UniProtKB-SubCell"/>
</dbReference>
<evidence type="ECO:0000256" key="2">
    <source>
        <dbReference type="ARBA" id="ARBA00022989"/>
    </source>
</evidence>
<comment type="subcellular location">
    <subcellularLocation>
        <location evidence="1">Membrane</location>
    </subcellularLocation>
</comment>
<keyword evidence="4" id="KW-0472">Membrane</keyword>
<gene>
    <name evidence="5" type="ORF">CTI12_AA558000</name>
</gene>
<dbReference type="STRING" id="35608.A0A2U1KVS5"/>
<dbReference type="InterPro" id="IPR045175">
    <property type="entry name" value="M28_fam"/>
</dbReference>
<evidence type="ECO:0000313" key="6">
    <source>
        <dbReference type="Proteomes" id="UP000245207"/>
    </source>
</evidence>
<name>A0A2U1KVS5_ARTAN</name>
<dbReference type="Proteomes" id="UP000245207">
    <property type="component" value="Unassembled WGS sequence"/>
</dbReference>
<reference evidence="5 6" key="1">
    <citation type="journal article" date="2018" name="Mol. Plant">
        <title>The genome of Artemisia annua provides insight into the evolution of Asteraceae family and artemisinin biosynthesis.</title>
        <authorList>
            <person name="Shen Q."/>
            <person name="Zhang L."/>
            <person name="Liao Z."/>
            <person name="Wang S."/>
            <person name="Yan T."/>
            <person name="Shi P."/>
            <person name="Liu M."/>
            <person name="Fu X."/>
            <person name="Pan Q."/>
            <person name="Wang Y."/>
            <person name="Lv Z."/>
            <person name="Lu X."/>
            <person name="Zhang F."/>
            <person name="Jiang W."/>
            <person name="Ma Y."/>
            <person name="Chen M."/>
            <person name="Hao X."/>
            <person name="Li L."/>
            <person name="Tang Y."/>
            <person name="Lv G."/>
            <person name="Zhou Y."/>
            <person name="Sun X."/>
            <person name="Brodelius P.E."/>
            <person name="Rose J.K.C."/>
            <person name="Tang K."/>
        </authorList>
    </citation>
    <scope>NUCLEOTIDE SEQUENCE [LARGE SCALE GENOMIC DNA]</scope>
    <source>
        <strain evidence="6">cv. Huhao1</strain>
        <tissue evidence="5">Leaf</tissue>
    </source>
</reference>
<accession>A0A2U1KVS5</accession>
<keyword evidence="6" id="KW-1185">Reference proteome</keyword>
<feature type="transmembrane region" description="Helical" evidence="4">
    <location>
        <begin position="137"/>
        <end position="155"/>
    </location>
</feature>
<evidence type="ECO:0000313" key="5">
    <source>
        <dbReference type="EMBL" id="PWA40849.1"/>
    </source>
</evidence>
<protein>
    <submittedName>
        <fullName evidence="5">Zn-dependent exopeptidase</fullName>
    </submittedName>
</protein>
<keyword evidence="4" id="KW-0812">Transmembrane</keyword>
<dbReference type="PANTHER" id="PTHR12147">
    <property type="entry name" value="METALLOPEPTIDASE M28 FAMILY MEMBER"/>
    <property type="match status" value="1"/>
</dbReference>
<dbReference type="OrthoDB" id="1434034at2759"/>
<keyword evidence="2 4" id="KW-1133">Transmembrane helix</keyword>
<feature type="transmembrane region" description="Helical" evidence="4">
    <location>
        <begin position="195"/>
        <end position="220"/>
    </location>
</feature>
<sequence length="225" mass="24485">MQIHNCGDNEELVKSVGSLEMDSKPQASKCSTVVVTEDKGECPPSPCETHPFSSFQKKPVSDKVPHAKALATKEAGHPWRSTIRMALDLEAMGIGGASAIFQAGPHPWAIENFALVAKYPSGRILAQYAIRYLNSRFLSSIFVFVLHDLFTSGAIKSATDFQVYKEVAGLSGLHFAYADNTAVYYTKEIGGTPEWLGGLIAAVYVLAVMCLTLVSVFNLLKLQRL</sequence>
<keyword evidence="3" id="KW-0325">Glycoprotein</keyword>
<dbReference type="AlphaFoldDB" id="A0A2U1KVS5"/>
<evidence type="ECO:0000256" key="3">
    <source>
        <dbReference type="ARBA" id="ARBA00023180"/>
    </source>
</evidence>
<dbReference type="PANTHER" id="PTHR12147:SF58">
    <property type="entry name" value="VACUOLAR MEMBRANE PROTEASE"/>
    <property type="match status" value="1"/>
</dbReference>
<evidence type="ECO:0000256" key="4">
    <source>
        <dbReference type="SAM" id="Phobius"/>
    </source>
</evidence>
<dbReference type="EMBL" id="PKPP01013501">
    <property type="protein sequence ID" value="PWA40849.1"/>
    <property type="molecule type" value="Genomic_DNA"/>
</dbReference>
<organism evidence="5 6">
    <name type="scientific">Artemisia annua</name>
    <name type="common">Sweet wormwood</name>
    <dbReference type="NCBI Taxonomy" id="35608"/>
    <lineage>
        <taxon>Eukaryota</taxon>
        <taxon>Viridiplantae</taxon>
        <taxon>Streptophyta</taxon>
        <taxon>Embryophyta</taxon>
        <taxon>Tracheophyta</taxon>
        <taxon>Spermatophyta</taxon>
        <taxon>Magnoliopsida</taxon>
        <taxon>eudicotyledons</taxon>
        <taxon>Gunneridae</taxon>
        <taxon>Pentapetalae</taxon>
        <taxon>asterids</taxon>
        <taxon>campanulids</taxon>
        <taxon>Asterales</taxon>
        <taxon>Asteraceae</taxon>
        <taxon>Asteroideae</taxon>
        <taxon>Anthemideae</taxon>
        <taxon>Artemisiinae</taxon>
        <taxon>Artemisia</taxon>
    </lineage>
</organism>